<comment type="caution">
    <text evidence="2">The sequence shown here is derived from an EMBL/GenBank/DDBJ whole genome shotgun (WGS) entry which is preliminary data.</text>
</comment>
<accession>A0A2P5I7Y8</accession>
<evidence type="ECO:0000256" key="1">
    <source>
        <dbReference type="SAM" id="MobiDB-lite"/>
    </source>
</evidence>
<proteinExistence type="predicted"/>
<evidence type="ECO:0000313" key="3">
    <source>
        <dbReference type="Proteomes" id="UP000094444"/>
    </source>
</evidence>
<name>A0A2P5I7Y8_DIAHE</name>
<protein>
    <submittedName>
        <fullName evidence="2">Uncharacterized protein</fullName>
    </submittedName>
</protein>
<dbReference type="InParanoid" id="A0A2P5I7Y8"/>
<dbReference type="Proteomes" id="UP000094444">
    <property type="component" value="Unassembled WGS sequence"/>
</dbReference>
<feature type="compositionally biased region" description="Basic and acidic residues" evidence="1">
    <location>
        <begin position="128"/>
        <end position="142"/>
    </location>
</feature>
<keyword evidence="3" id="KW-1185">Reference proteome</keyword>
<gene>
    <name evidence="2" type="ORF">DHEL01_v202988</name>
</gene>
<feature type="region of interest" description="Disordered" evidence="1">
    <location>
        <begin position="120"/>
        <end position="153"/>
    </location>
</feature>
<dbReference type="AlphaFoldDB" id="A0A2P5I7Y8"/>
<sequence>MDSLMDWRRSQGCVGCSINVAAVSSVAVAADLGLKFDETINTQELMLLVEEAILSDRCFTASASVSVGGNTHGFDRFRKKFITGIETKVDLPLFELLGGKAIKSMAAYMAAQIVVTTDSKSRAPNGVEPHDKITNGEGEKAVKGKKHGLNETTNSVNSKADAYFNGSTDTKALLTWWQQYLADVPTSDPLGHAKAHANRVTSASTRSLHTTFGA</sequence>
<reference evidence="2" key="1">
    <citation type="submission" date="2017-09" db="EMBL/GenBank/DDBJ databases">
        <title>Polyketide synthases of a Diaporthe helianthi virulent isolate.</title>
        <authorList>
            <person name="Baroncelli R."/>
        </authorList>
    </citation>
    <scope>NUCLEOTIDE SEQUENCE [LARGE SCALE GENOMIC DNA]</scope>
    <source>
        <strain evidence="2">7/96</strain>
    </source>
</reference>
<organism evidence="2 3">
    <name type="scientific">Diaporthe helianthi</name>
    <dbReference type="NCBI Taxonomy" id="158607"/>
    <lineage>
        <taxon>Eukaryota</taxon>
        <taxon>Fungi</taxon>
        <taxon>Dikarya</taxon>
        <taxon>Ascomycota</taxon>
        <taxon>Pezizomycotina</taxon>
        <taxon>Sordariomycetes</taxon>
        <taxon>Sordariomycetidae</taxon>
        <taxon>Diaporthales</taxon>
        <taxon>Diaporthaceae</taxon>
        <taxon>Diaporthe</taxon>
    </lineage>
</organism>
<dbReference type="EMBL" id="MAVT02000173">
    <property type="protein sequence ID" value="POS78612.1"/>
    <property type="molecule type" value="Genomic_DNA"/>
</dbReference>
<evidence type="ECO:0000313" key="2">
    <source>
        <dbReference type="EMBL" id="POS78612.1"/>
    </source>
</evidence>